<evidence type="ECO:0000259" key="12">
    <source>
        <dbReference type="PROSITE" id="PS50926"/>
    </source>
</evidence>
<feature type="domain" description="TRAM" evidence="12">
    <location>
        <begin position="361"/>
        <end position="420"/>
    </location>
</feature>
<keyword evidence="9 11" id="KW-0411">Iron-sulfur</keyword>
<evidence type="ECO:0000256" key="10">
    <source>
        <dbReference type="ARBA" id="ARBA00051661"/>
    </source>
</evidence>
<evidence type="ECO:0000259" key="14">
    <source>
        <dbReference type="PROSITE" id="PS51918"/>
    </source>
</evidence>
<dbReference type="InterPro" id="IPR002792">
    <property type="entry name" value="TRAM_dom"/>
</dbReference>
<dbReference type="NCBIfam" id="TIGR01578">
    <property type="entry name" value="MiaB-like-B"/>
    <property type="match status" value="1"/>
</dbReference>
<dbReference type="HOGENOM" id="CLU_018697_4_2_2"/>
<dbReference type="InterPro" id="IPR038135">
    <property type="entry name" value="Methylthiotransferase_N_sf"/>
</dbReference>
<evidence type="ECO:0000313" key="15">
    <source>
        <dbReference type="EMBL" id="ACL18021.1"/>
    </source>
</evidence>
<dbReference type="GO" id="GO:0035598">
    <property type="term" value="F:tRNA (N(6)-L-threonylcarbamoyladenosine(37)-C(2))-methylthiotransferase activity"/>
    <property type="evidence" value="ECO:0007669"/>
    <property type="project" value="UniProtKB-UniRule"/>
</dbReference>
<comment type="cofactor">
    <cofactor evidence="11">
        <name>[4Fe-4S] cluster</name>
        <dbReference type="ChEBI" id="CHEBI:49883"/>
    </cofactor>
    <text evidence="11">Binds 1 or 2 [4Fe-4S] cluster. One cluster is coordinated with 3 cysteines and an exchangeable S-adenosyl-L-methionine.</text>
</comment>
<organism evidence="15 16">
    <name type="scientific">Methanosphaerula palustris (strain ATCC BAA-1556 / DSM 19958 / E1-9c)</name>
    <dbReference type="NCBI Taxonomy" id="521011"/>
    <lineage>
        <taxon>Archaea</taxon>
        <taxon>Methanobacteriati</taxon>
        <taxon>Methanobacteriota</taxon>
        <taxon>Stenosarchaea group</taxon>
        <taxon>Methanomicrobia</taxon>
        <taxon>Methanomicrobiales</taxon>
        <taxon>Methanoregulaceae</taxon>
        <taxon>Methanosphaerula</taxon>
    </lineage>
</organism>
<dbReference type="PROSITE" id="PS01278">
    <property type="entry name" value="MTTASE_RADICAL"/>
    <property type="match status" value="1"/>
</dbReference>
<dbReference type="KEGG" id="mpl:Mpal_2762"/>
<dbReference type="InterPro" id="IPR058240">
    <property type="entry name" value="rSAM_sf"/>
</dbReference>
<keyword evidence="8 11" id="KW-0408">Iron</keyword>
<comment type="similarity">
    <text evidence="2 11">Belongs to the methylthiotransferase family. CDKAL1 subfamily.</text>
</comment>
<evidence type="ECO:0000256" key="3">
    <source>
        <dbReference type="ARBA" id="ARBA00022485"/>
    </source>
</evidence>
<sequence length="420" mass="46394" precursor="true">MQRLSSLCTSTGACISALHSLVGKDVYLEEYGCTFNHADTLALVEVLKAQGCTIVPTPEEADAVVLNTCTVIGPTERLMLRQMRRYSGHDLYLTGCMPAVQMDAICEVCSPKVIPPEEIRAAYTLVNTTVPSAIGVVQVGQGCAGRCSYCITRNARGPLQSFQPPDIYNRVQQAVDNGAVEVQLTGQDLSSWGLDLGRSLPDLLRGITAFPGDYRLRLGMMNPATVLPILDDLIAAYQSDRIFQFLHLPIQSGSDRVLAAMNRSYTASDVQQILRAFREVHPDLTLMTDLIVGFPGETDQDFEETLQMITALSPNKVNMTRYSGRPGTPAADLPDLQDSVKKDRSRAVNDHVTTLYHQKNSRWIGEEVGVVVTEQRKLGSVITRDERYQNIVIPEPLPFGMKCRVQIEQDCTYYFIGSLV</sequence>
<evidence type="ECO:0000256" key="9">
    <source>
        <dbReference type="ARBA" id="ARBA00023014"/>
    </source>
</evidence>
<protein>
    <recommendedName>
        <fullName evidence="11">tRNA-t(6)A37 methylthiotransferase</fullName>
        <ecNumber evidence="11">2.8.4.5</ecNumber>
    </recommendedName>
</protein>
<keyword evidence="3 11" id="KW-0004">4Fe-4S</keyword>
<evidence type="ECO:0000259" key="13">
    <source>
        <dbReference type="PROSITE" id="PS51449"/>
    </source>
</evidence>
<dbReference type="EMBL" id="CP001338">
    <property type="protein sequence ID" value="ACL18021.1"/>
    <property type="molecule type" value="Genomic_DNA"/>
</dbReference>
<accession>B8GFY8</accession>
<dbReference type="CDD" id="cd01335">
    <property type="entry name" value="Radical_SAM"/>
    <property type="match status" value="1"/>
</dbReference>
<dbReference type="FunFam" id="3.80.30.20:FF:000002">
    <property type="entry name" value="threonylcarbamoyladenosine tRNA methylthiotransferase isoform X2"/>
    <property type="match status" value="1"/>
</dbReference>
<dbReference type="GO" id="GO:0051539">
    <property type="term" value="F:4 iron, 4 sulfur cluster binding"/>
    <property type="evidence" value="ECO:0007669"/>
    <property type="project" value="UniProtKB-UniRule"/>
</dbReference>
<dbReference type="eggNOG" id="arCOG01358">
    <property type="taxonomic scope" value="Archaea"/>
</dbReference>
<dbReference type="SFLD" id="SFLDS00029">
    <property type="entry name" value="Radical_SAM"/>
    <property type="match status" value="1"/>
</dbReference>
<dbReference type="RefSeq" id="WP_012619340.1">
    <property type="nucleotide sequence ID" value="NC_011832.1"/>
</dbReference>
<name>B8GFY8_METPE</name>
<keyword evidence="7 11" id="KW-0479">Metal-binding</keyword>
<dbReference type="PROSITE" id="PS51918">
    <property type="entry name" value="RADICAL_SAM"/>
    <property type="match status" value="1"/>
</dbReference>
<dbReference type="PROSITE" id="PS51449">
    <property type="entry name" value="MTTASE_N"/>
    <property type="match status" value="1"/>
</dbReference>
<dbReference type="Gene3D" id="3.40.50.12160">
    <property type="entry name" value="Methylthiotransferase, N-terminal domain"/>
    <property type="match status" value="1"/>
</dbReference>
<dbReference type="GO" id="GO:0046872">
    <property type="term" value="F:metal ion binding"/>
    <property type="evidence" value="ECO:0007669"/>
    <property type="project" value="UniProtKB-UniRule"/>
</dbReference>
<dbReference type="OrthoDB" id="372134at2157"/>
<dbReference type="PROSITE" id="PS50926">
    <property type="entry name" value="TRAM"/>
    <property type="match status" value="1"/>
</dbReference>
<dbReference type="SUPFAM" id="SSF102114">
    <property type="entry name" value="Radical SAM enzymes"/>
    <property type="match status" value="1"/>
</dbReference>
<keyword evidence="5 11" id="KW-0949">S-adenosyl-L-methionine</keyword>
<feature type="domain" description="Radical SAM core" evidence="14">
    <location>
        <begin position="127"/>
        <end position="362"/>
    </location>
</feature>
<dbReference type="SMART" id="SM00729">
    <property type="entry name" value="Elp3"/>
    <property type="match status" value="1"/>
</dbReference>
<dbReference type="AlphaFoldDB" id="B8GFY8"/>
<evidence type="ECO:0000256" key="1">
    <source>
        <dbReference type="ARBA" id="ARBA00002399"/>
    </source>
</evidence>
<dbReference type="Gene3D" id="3.80.30.20">
    <property type="entry name" value="tm_1862 like domain"/>
    <property type="match status" value="1"/>
</dbReference>
<proteinExistence type="inferred from homology"/>
<keyword evidence="16" id="KW-1185">Reference proteome</keyword>
<dbReference type="InterPro" id="IPR020612">
    <property type="entry name" value="Methylthiotransferase_CS"/>
</dbReference>
<reference evidence="15 16" key="1">
    <citation type="journal article" date="2015" name="Genome Announc.">
        <title>Complete Genome Sequence of Methanosphaerula palustris E1-9CT, a Hydrogenotrophic Methanogen Isolated from a Minerotrophic Fen Peatland.</title>
        <authorList>
            <person name="Cadillo-Quiroz H."/>
            <person name="Browne P."/>
            <person name="Kyrpides N."/>
            <person name="Woyke T."/>
            <person name="Goodwin L."/>
            <person name="Detter C."/>
            <person name="Yavitt J.B."/>
            <person name="Zinder S.H."/>
        </authorList>
    </citation>
    <scope>NUCLEOTIDE SEQUENCE [LARGE SCALE GENOMIC DNA]</scope>
    <source>
        <strain evidence="16">ATCC BAA-1556 / DSM 19958 / E1-9c</strain>
    </source>
</reference>
<keyword evidence="6 11" id="KW-0819">tRNA processing</keyword>
<evidence type="ECO:0000256" key="2">
    <source>
        <dbReference type="ARBA" id="ARBA00008616"/>
    </source>
</evidence>
<dbReference type="NCBIfam" id="TIGR00089">
    <property type="entry name" value="MiaB/RimO family radical SAM methylthiotransferase"/>
    <property type="match status" value="1"/>
</dbReference>
<comment type="catalytic activity">
    <reaction evidence="10 11">
        <text>N(6)-L-threonylcarbamoyladenosine(37) in tRNA + (sulfur carrier)-SH + AH2 + 2 S-adenosyl-L-methionine = 2-methylsulfanyl-N(6)-L-threonylcarbamoyladenosine(37) in tRNA + (sulfur carrier)-H + 5'-deoxyadenosine + L-methionine + A + S-adenosyl-L-homocysteine + 2 H(+)</text>
        <dbReference type="Rhea" id="RHEA:37075"/>
        <dbReference type="Rhea" id="RHEA-COMP:10163"/>
        <dbReference type="Rhea" id="RHEA-COMP:11092"/>
        <dbReference type="Rhea" id="RHEA-COMP:14737"/>
        <dbReference type="Rhea" id="RHEA-COMP:14739"/>
        <dbReference type="ChEBI" id="CHEBI:13193"/>
        <dbReference type="ChEBI" id="CHEBI:15378"/>
        <dbReference type="ChEBI" id="CHEBI:17319"/>
        <dbReference type="ChEBI" id="CHEBI:17499"/>
        <dbReference type="ChEBI" id="CHEBI:29917"/>
        <dbReference type="ChEBI" id="CHEBI:57844"/>
        <dbReference type="ChEBI" id="CHEBI:57856"/>
        <dbReference type="ChEBI" id="CHEBI:59789"/>
        <dbReference type="ChEBI" id="CHEBI:64428"/>
        <dbReference type="ChEBI" id="CHEBI:74418"/>
        <dbReference type="ChEBI" id="CHEBI:74420"/>
        <dbReference type="EC" id="2.8.4.5"/>
    </reaction>
</comment>
<dbReference type="PANTHER" id="PTHR11918">
    <property type="entry name" value="RADICAL SAM PROTEINS"/>
    <property type="match status" value="1"/>
</dbReference>
<evidence type="ECO:0000256" key="4">
    <source>
        <dbReference type="ARBA" id="ARBA00022679"/>
    </source>
</evidence>
<gene>
    <name evidence="15" type="ordered locus">Mpal_2762</name>
</gene>
<evidence type="ECO:0000256" key="6">
    <source>
        <dbReference type="ARBA" id="ARBA00022694"/>
    </source>
</evidence>
<evidence type="ECO:0000313" key="16">
    <source>
        <dbReference type="Proteomes" id="UP000002457"/>
    </source>
</evidence>
<dbReference type="InterPro" id="IPR013848">
    <property type="entry name" value="Methylthiotransferase_N"/>
</dbReference>
<evidence type="ECO:0000256" key="11">
    <source>
        <dbReference type="RuleBase" id="RU368081"/>
    </source>
</evidence>
<dbReference type="EC" id="2.8.4.5" evidence="11"/>
<dbReference type="InterPro" id="IPR006638">
    <property type="entry name" value="Elp3/MiaA/NifB-like_rSAM"/>
</dbReference>
<dbReference type="Proteomes" id="UP000002457">
    <property type="component" value="Chromosome"/>
</dbReference>
<evidence type="ECO:0000256" key="8">
    <source>
        <dbReference type="ARBA" id="ARBA00023004"/>
    </source>
</evidence>
<dbReference type="Pfam" id="PF00919">
    <property type="entry name" value="UPF0004"/>
    <property type="match status" value="1"/>
</dbReference>
<evidence type="ECO:0000256" key="7">
    <source>
        <dbReference type="ARBA" id="ARBA00022723"/>
    </source>
</evidence>
<dbReference type="Pfam" id="PF04055">
    <property type="entry name" value="Radical_SAM"/>
    <property type="match status" value="1"/>
</dbReference>
<evidence type="ECO:0000256" key="5">
    <source>
        <dbReference type="ARBA" id="ARBA00022691"/>
    </source>
</evidence>
<dbReference type="InterPro" id="IPR007197">
    <property type="entry name" value="rSAM"/>
</dbReference>
<dbReference type="SFLD" id="SFLDG01082">
    <property type="entry name" value="B12-binding_domain_containing"/>
    <property type="match status" value="1"/>
</dbReference>
<dbReference type="GeneID" id="7270872"/>
<dbReference type="InterPro" id="IPR006466">
    <property type="entry name" value="MiaB-like_arc_euk"/>
</dbReference>
<dbReference type="InterPro" id="IPR023404">
    <property type="entry name" value="rSAM_horseshoe"/>
</dbReference>
<feature type="domain" description="MTTase N-terminal" evidence="13">
    <location>
        <begin position="24"/>
        <end position="131"/>
    </location>
</feature>
<dbReference type="PANTHER" id="PTHR11918:SF45">
    <property type="entry name" value="THREONYLCARBAMOYLADENOSINE TRNA METHYLTHIOTRANSFERASE"/>
    <property type="match status" value="1"/>
</dbReference>
<keyword evidence="4 11" id="KW-0808">Transferase</keyword>
<dbReference type="InterPro" id="IPR005839">
    <property type="entry name" value="Methylthiotransferase"/>
</dbReference>
<comment type="function">
    <text evidence="1 11">Catalyzes the methylthiolation of N6-threonylcarbamoyladenosine (t(6)A), leading to the formation of 2-methylthio-N6-threonylcarbamoyladenosine (ms(2)t(6)A) at position 37 in tRNAs that read codons beginning with adenine.</text>
</comment>
<dbReference type="STRING" id="521011.Mpal_2762"/>